<keyword evidence="3" id="KW-0436">Ligase</keyword>
<dbReference type="PANTHER" id="PTHR10890:SF3">
    <property type="entry name" value="CYSTEINE--TRNA LIGASE, CYTOPLASMIC"/>
    <property type="match status" value="1"/>
</dbReference>
<name>A0AAV2HND4_LYMST</name>
<dbReference type="InterPro" id="IPR009080">
    <property type="entry name" value="tRNAsynth_Ia_anticodon-bd"/>
</dbReference>
<dbReference type="EC" id="6.1.1.16" evidence="2"/>
<dbReference type="AlphaFoldDB" id="A0AAV2HND4"/>
<keyword evidence="4" id="KW-0479">Metal-binding</keyword>
<feature type="domain" description="tRNA synthetases class I catalytic" evidence="12">
    <location>
        <begin position="32"/>
        <end position="427"/>
    </location>
</feature>
<accession>A0AAV2HND4</accession>
<dbReference type="SUPFAM" id="SSF47323">
    <property type="entry name" value="Anticodon-binding domain of a subclass of class I aminoacyl-tRNA synthetases"/>
    <property type="match status" value="1"/>
</dbReference>
<evidence type="ECO:0000259" key="12">
    <source>
        <dbReference type="Pfam" id="PF01406"/>
    </source>
</evidence>
<evidence type="ECO:0000256" key="8">
    <source>
        <dbReference type="ARBA" id="ARBA00022917"/>
    </source>
</evidence>
<protein>
    <recommendedName>
        <fullName evidence="11">Cysteine--tRNA ligase, cytoplasmic</fullName>
        <ecNumber evidence="2">6.1.1.16</ecNumber>
    </recommendedName>
    <alternativeName>
        <fullName evidence="10">Cysteinyl-tRNA synthetase</fullName>
    </alternativeName>
</protein>
<keyword evidence="14" id="KW-1185">Reference proteome</keyword>
<dbReference type="GO" id="GO:0046872">
    <property type="term" value="F:metal ion binding"/>
    <property type="evidence" value="ECO:0007669"/>
    <property type="project" value="UniProtKB-KW"/>
</dbReference>
<dbReference type="GO" id="GO:0005737">
    <property type="term" value="C:cytoplasm"/>
    <property type="evidence" value="ECO:0007669"/>
    <property type="project" value="TreeGrafter"/>
</dbReference>
<keyword evidence="6" id="KW-0862">Zinc</keyword>
<evidence type="ECO:0000256" key="5">
    <source>
        <dbReference type="ARBA" id="ARBA00022741"/>
    </source>
</evidence>
<dbReference type="InterPro" id="IPR032678">
    <property type="entry name" value="tRNA-synt_1_cat_dom"/>
</dbReference>
<sequence length="624" mass="72044">MKRIQPKWEAPSGKDKPKLHLYNSLTRNKEEFVPQSGNKVTWYNCGPTVYDASHMGHARTYMTFDILRRVLMDYFNYDVFYCMNITDVDDKIIVRARQNHLMQKYIESSPRPEVWKADVKAALEALKAKIARETDSDKHKMLTQTQQNVEDLLEKADAGQNVSLLEFKDILSSWLDKQRGSTVTDNKIFADLPLYWEEDYHKDMEALNVLPPDVLTRVSEYIPEIVKYSEKLIANGYAYSSHGSVYFNTKVFNATNDHFYAKMVPEAYGDQRALAEGEGELSVTEDQQTEKHHPTDFAVWKASKPGEPAWDSPWGKGRPGWHIECSVMASDIFGESMDIHSGGVDLKFPHHDNELAQAEAYYENDHWVRYFVHFGHLTVDGCKMSKSLKNFITIKEVLEKYTARQLRLMFLLHAWKETLDYSERTMEMGLEYERTLKEFFLNVKDSVRLIPSSGVGAYTKWGEEEVKLNDKFQEMRKEVHIALCDNIDTRSVMEHLRELMSAGNTYMSAARTSHKQVNRRLLWNVAAYITDILKIFGAIPKEQTIGFPMDDMQGANYEETVMPFVSAFADFRRKIRSHAKATKQTDILMECDKVRDDVLPDLGVRLEDHEGTTTAIKLVGKGHW</sequence>
<comment type="caution">
    <text evidence="13">The sequence shown here is derived from an EMBL/GenBank/DDBJ whole genome shotgun (WGS) entry which is preliminary data.</text>
</comment>
<dbReference type="Pfam" id="PF01406">
    <property type="entry name" value="tRNA-synt_1e"/>
    <property type="match status" value="1"/>
</dbReference>
<dbReference type="PRINTS" id="PR00983">
    <property type="entry name" value="TRNASYNTHCYS"/>
</dbReference>
<evidence type="ECO:0000256" key="1">
    <source>
        <dbReference type="ARBA" id="ARBA00001947"/>
    </source>
</evidence>
<dbReference type="GO" id="GO:0006423">
    <property type="term" value="P:cysteinyl-tRNA aminoacylation"/>
    <property type="evidence" value="ECO:0007669"/>
    <property type="project" value="InterPro"/>
</dbReference>
<evidence type="ECO:0000256" key="9">
    <source>
        <dbReference type="ARBA" id="ARBA00023146"/>
    </source>
</evidence>
<proteinExistence type="inferred from homology"/>
<keyword evidence="9" id="KW-0030">Aminoacyl-tRNA synthetase</keyword>
<evidence type="ECO:0000256" key="10">
    <source>
        <dbReference type="ARBA" id="ARBA00031499"/>
    </source>
</evidence>
<evidence type="ECO:0000256" key="7">
    <source>
        <dbReference type="ARBA" id="ARBA00022840"/>
    </source>
</evidence>
<comment type="cofactor">
    <cofactor evidence="1">
        <name>Zn(2+)</name>
        <dbReference type="ChEBI" id="CHEBI:29105"/>
    </cofactor>
</comment>
<dbReference type="EMBL" id="CAXITT010000205">
    <property type="protein sequence ID" value="CAL1535560.1"/>
    <property type="molecule type" value="Genomic_DNA"/>
</dbReference>
<evidence type="ECO:0000256" key="2">
    <source>
        <dbReference type="ARBA" id="ARBA00012832"/>
    </source>
</evidence>
<dbReference type="GO" id="GO:0005524">
    <property type="term" value="F:ATP binding"/>
    <property type="evidence" value="ECO:0007669"/>
    <property type="project" value="UniProtKB-KW"/>
</dbReference>
<keyword evidence="7" id="KW-0067">ATP-binding</keyword>
<evidence type="ECO:0000256" key="11">
    <source>
        <dbReference type="ARBA" id="ARBA00039362"/>
    </source>
</evidence>
<evidence type="ECO:0000256" key="3">
    <source>
        <dbReference type="ARBA" id="ARBA00022598"/>
    </source>
</evidence>
<dbReference type="HAMAP" id="MF_00041">
    <property type="entry name" value="Cys_tRNA_synth"/>
    <property type="match status" value="1"/>
</dbReference>
<evidence type="ECO:0000313" key="13">
    <source>
        <dbReference type="EMBL" id="CAL1535560.1"/>
    </source>
</evidence>
<reference evidence="13 14" key="1">
    <citation type="submission" date="2024-04" db="EMBL/GenBank/DDBJ databases">
        <authorList>
            <consortium name="Genoscope - CEA"/>
            <person name="William W."/>
        </authorList>
    </citation>
    <scope>NUCLEOTIDE SEQUENCE [LARGE SCALE GENOMIC DNA]</scope>
</reference>
<dbReference type="SUPFAM" id="SSF52374">
    <property type="entry name" value="Nucleotidylyl transferase"/>
    <property type="match status" value="1"/>
</dbReference>
<evidence type="ECO:0000256" key="6">
    <source>
        <dbReference type="ARBA" id="ARBA00022833"/>
    </source>
</evidence>
<dbReference type="Gene3D" id="3.40.50.620">
    <property type="entry name" value="HUPs"/>
    <property type="match status" value="1"/>
</dbReference>
<dbReference type="InterPro" id="IPR024909">
    <property type="entry name" value="Cys-tRNA/MSH_ligase"/>
</dbReference>
<keyword evidence="5" id="KW-0547">Nucleotide-binding</keyword>
<evidence type="ECO:0000313" key="14">
    <source>
        <dbReference type="Proteomes" id="UP001497497"/>
    </source>
</evidence>
<gene>
    <name evidence="13" type="ORF">GSLYS_00009520001</name>
</gene>
<dbReference type="PANTHER" id="PTHR10890">
    <property type="entry name" value="CYSTEINYL-TRNA SYNTHETASE"/>
    <property type="match status" value="1"/>
</dbReference>
<dbReference type="InterPro" id="IPR014729">
    <property type="entry name" value="Rossmann-like_a/b/a_fold"/>
</dbReference>
<evidence type="ECO:0000256" key="4">
    <source>
        <dbReference type="ARBA" id="ARBA00022723"/>
    </source>
</evidence>
<dbReference type="InterPro" id="IPR015803">
    <property type="entry name" value="Cys-tRNA-ligase"/>
</dbReference>
<keyword evidence="8" id="KW-0648">Protein biosynthesis</keyword>
<dbReference type="CDD" id="cd00672">
    <property type="entry name" value="CysRS_core"/>
    <property type="match status" value="1"/>
</dbReference>
<dbReference type="Proteomes" id="UP001497497">
    <property type="component" value="Unassembled WGS sequence"/>
</dbReference>
<organism evidence="13 14">
    <name type="scientific">Lymnaea stagnalis</name>
    <name type="common">Great pond snail</name>
    <name type="synonym">Helix stagnalis</name>
    <dbReference type="NCBI Taxonomy" id="6523"/>
    <lineage>
        <taxon>Eukaryota</taxon>
        <taxon>Metazoa</taxon>
        <taxon>Spiralia</taxon>
        <taxon>Lophotrochozoa</taxon>
        <taxon>Mollusca</taxon>
        <taxon>Gastropoda</taxon>
        <taxon>Heterobranchia</taxon>
        <taxon>Euthyneura</taxon>
        <taxon>Panpulmonata</taxon>
        <taxon>Hygrophila</taxon>
        <taxon>Lymnaeoidea</taxon>
        <taxon>Lymnaeidae</taxon>
        <taxon>Lymnaea</taxon>
    </lineage>
</organism>
<dbReference type="NCBIfam" id="TIGR00435">
    <property type="entry name" value="cysS"/>
    <property type="match status" value="1"/>
</dbReference>
<dbReference type="Gene3D" id="1.20.120.1910">
    <property type="entry name" value="Cysteine-tRNA ligase, C-terminal anti-codon recognition domain"/>
    <property type="match status" value="1"/>
</dbReference>
<dbReference type="GO" id="GO:0004817">
    <property type="term" value="F:cysteine-tRNA ligase activity"/>
    <property type="evidence" value="ECO:0007669"/>
    <property type="project" value="UniProtKB-EC"/>
</dbReference>